<evidence type="ECO:0000256" key="15">
    <source>
        <dbReference type="ARBA" id="ARBA00022955"/>
    </source>
</evidence>
<keyword evidence="13 27" id="KW-0067">ATP-binding</keyword>
<evidence type="ECO:0000256" key="9">
    <source>
        <dbReference type="ARBA" id="ARBA00022687"/>
    </source>
</evidence>
<keyword evidence="15" id="KW-0752">Steroid biosynthesis</keyword>
<evidence type="ECO:0000256" key="26">
    <source>
        <dbReference type="ARBA" id="ARBA00048679"/>
    </source>
</evidence>
<evidence type="ECO:0000256" key="6">
    <source>
        <dbReference type="ARBA" id="ARBA00022548"/>
    </source>
</evidence>
<evidence type="ECO:0000313" key="30">
    <source>
        <dbReference type="Proteomes" id="UP000245320"/>
    </source>
</evidence>
<keyword evidence="9" id="KW-0879">Wnt signaling pathway</keyword>
<keyword evidence="30" id="KW-1185">Reference proteome</keyword>
<dbReference type="RefSeq" id="XP_033721928.1">
    <property type="nucleotide sequence ID" value="XM_033866037.1"/>
</dbReference>
<evidence type="ECO:0000259" key="29">
    <source>
        <dbReference type="PROSITE" id="PS50011"/>
    </source>
</evidence>
<dbReference type="GO" id="GO:0120025">
    <property type="term" value="C:plasma membrane bounded cell projection"/>
    <property type="evidence" value="ECO:0007669"/>
    <property type="project" value="UniProtKB-ARBA"/>
</dbReference>
<keyword evidence="11 31" id="KW-0418">Kinase</keyword>
<evidence type="ECO:0000256" key="8">
    <source>
        <dbReference type="ARBA" id="ARBA00022679"/>
    </source>
</evidence>
<evidence type="ECO:0000256" key="23">
    <source>
        <dbReference type="ARBA" id="ARBA00047775"/>
    </source>
</evidence>
<evidence type="ECO:0000256" key="5">
    <source>
        <dbReference type="ARBA" id="ARBA00022527"/>
    </source>
</evidence>
<dbReference type="CTD" id="5563"/>
<evidence type="ECO:0000256" key="11">
    <source>
        <dbReference type="ARBA" id="ARBA00022777"/>
    </source>
</evidence>
<dbReference type="GO" id="GO:0047322">
    <property type="term" value="F:[hydroxymethylglutaryl-CoA reductase (NADPH)] kinase activity"/>
    <property type="evidence" value="ECO:0007669"/>
    <property type="project" value="UniProtKB-EC"/>
</dbReference>
<keyword evidence="14" id="KW-0156">Chromatin regulator</keyword>
<dbReference type="PANTHER" id="PTHR24346:SF104">
    <property type="entry name" value="5'-AMP-ACTIVATED PROTEIN KINASE CATALYTIC SUBUNIT ALPHA-2"/>
    <property type="match status" value="1"/>
</dbReference>
<dbReference type="GO" id="GO:0006633">
    <property type="term" value="P:fatty acid biosynthetic process"/>
    <property type="evidence" value="ECO:0007669"/>
    <property type="project" value="UniProtKB-KW"/>
</dbReference>
<dbReference type="FunFam" id="3.30.200.20:FF:000136">
    <property type="entry name" value="Non-specific serine/threonine protein kinase"/>
    <property type="match status" value="1"/>
</dbReference>
<keyword evidence="17" id="KW-0756">Sterol biosynthesis</keyword>
<dbReference type="GO" id="GO:0006914">
    <property type="term" value="P:autophagy"/>
    <property type="evidence" value="ECO:0007669"/>
    <property type="project" value="UniProtKB-KW"/>
</dbReference>
<keyword evidence="10 27" id="KW-0547">Nucleotide-binding</keyword>
<dbReference type="GeneID" id="101335410"/>
<evidence type="ECO:0000256" key="19">
    <source>
        <dbReference type="ARBA" id="ARBA00023166"/>
    </source>
</evidence>
<name>A0A6J3S507_TURTR</name>
<dbReference type="EC" id="2.7.11.31" evidence="2"/>
<evidence type="ECO:0000256" key="13">
    <source>
        <dbReference type="ARBA" id="ARBA00022840"/>
    </source>
</evidence>
<dbReference type="PROSITE" id="PS00107">
    <property type="entry name" value="PROTEIN_KINASE_ATP"/>
    <property type="match status" value="1"/>
</dbReference>
<dbReference type="EC" id="2.7.11.1" evidence="3"/>
<evidence type="ECO:0000256" key="2">
    <source>
        <dbReference type="ARBA" id="ARBA00012403"/>
    </source>
</evidence>
<dbReference type="Pfam" id="PF00069">
    <property type="entry name" value="Pkinase"/>
    <property type="match status" value="1"/>
</dbReference>
<evidence type="ECO:0000256" key="12">
    <source>
        <dbReference type="ARBA" id="ARBA00022778"/>
    </source>
</evidence>
<evidence type="ECO:0000256" key="10">
    <source>
        <dbReference type="ARBA" id="ARBA00022741"/>
    </source>
</evidence>
<sequence length="279" mass="31647">MAEKQKHDGRVKIGHYVLGDTLGVGTFGKVKIGEHQLTGHKVAVKILNRQKIRSLDVVGKIKREIQNLKLFRHPHIIKLYQVISTPTDFFMVMEYVSGGELFDYICKHGRVEEMEARRLFQQILSAVDYCHRHMVVHRDLKPENVLLDAHMNAKIADFGLSNMMSDGEFLRTSCGSPNYAAPEVISGRLYAGPEVDIWSCGVILYALLCGTLPFDDEHVPTLFKKIRGGVFYIPEYLNRSVATLLMHMLQVDPLKRATIKDIRPETSPRKDATSCSRQP</sequence>
<dbReference type="GO" id="GO:0005737">
    <property type="term" value="C:cytoplasm"/>
    <property type="evidence" value="ECO:0007669"/>
    <property type="project" value="TreeGrafter"/>
</dbReference>
<dbReference type="GO" id="GO:0016055">
    <property type="term" value="P:Wnt signaling pathway"/>
    <property type="evidence" value="ECO:0007669"/>
    <property type="project" value="UniProtKB-KW"/>
</dbReference>
<keyword evidence="18" id="KW-0276">Fatty acid metabolism</keyword>
<dbReference type="PROSITE" id="PS00108">
    <property type="entry name" value="PROTEIN_KINASE_ST"/>
    <property type="match status" value="1"/>
</dbReference>
<dbReference type="InterPro" id="IPR011009">
    <property type="entry name" value="Kinase-like_dom_sf"/>
</dbReference>
<dbReference type="CDD" id="cd14079">
    <property type="entry name" value="STKc_AMPK_alpha"/>
    <property type="match status" value="1"/>
</dbReference>
<dbReference type="SMART" id="SM00220">
    <property type="entry name" value="S_TKc"/>
    <property type="match status" value="1"/>
</dbReference>
<evidence type="ECO:0000256" key="14">
    <source>
        <dbReference type="ARBA" id="ARBA00022853"/>
    </source>
</evidence>
<evidence type="ECO:0000256" key="25">
    <source>
        <dbReference type="ARBA" id="ARBA00048417"/>
    </source>
</evidence>
<evidence type="ECO:0000256" key="18">
    <source>
        <dbReference type="ARBA" id="ARBA00023160"/>
    </source>
</evidence>
<keyword evidence="5 28" id="KW-0723">Serine/threonine-protein kinase</keyword>
<dbReference type="Proteomes" id="UP000245320">
    <property type="component" value="Chromosome 1"/>
</dbReference>
<keyword evidence="15" id="KW-0443">Lipid metabolism</keyword>
<comment type="catalytic activity">
    <reaction evidence="24">
        <text>L-threonyl-[protein] + ATP = O-phospho-L-threonyl-[protein] + ADP + H(+)</text>
        <dbReference type="Rhea" id="RHEA:46608"/>
        <dbReference type="Rhea" id="RHEA-COMP:11060"/>
        <dbReference type="Rhea" id="RHEA-COMP:11605"/>
        <dbReference type="ChEBI" id="CHEBI:15378"/>
        <dbReference type="ChEBI" id="CHEBI:30013"/>
        <dbReference type="ChEBI" id="CHEBI:30616"/>
        <dbReference type="ChEBI" id="CHEBI:61977"/>
        <dbReference type="ChEBI" id="CHEBI:456216"/>
        <dbReference type="EC" id="2.7.11.1"/>
    </reaction>
</comment>
<dbReference type="InterPro" id="IPR017441">
    <property type="entry name" value="Protein_kinase_ATP_BS"/>
</dbReference>
<evidence type="ECO:0000256" key="3">
    <source>
        <dbReference type="ARBA" id="ARBA00012513"/>
    </source>
</evidence>
<evidence type="ECO:0000256" key="24">
    <source>
        <dbReference type="ARBA" id="ARBA00047899"/>
    </source>
</evidence>
<evidence type="ECO:0000256" key="16">
    <source>
        <dbReference type="ARBA" id="ARBA00023006"/>
    </source>
</evidence>
<dbReference type="PANTHER" id="PTHR24346">
    <property type="entry name" value="MAP/MICROTUBULE AFFINITY-REGULATING KINASE"/>
    <property type="match status" value="1"/>
</dbReference>
<gene>
    <name evidence="31" type="primary">PRKAA2</name>
</gene>
<dbReference type="InterPro" id="IPR000719">
    <property type="entry name" value="Prot_kinase_dom"/>
</dbReference>
<dbReference type="Gene3D" id="1.10.510.10">
    <property type="entry name" value="Transferase(Phosphotransferase) domain 1"/>
    <property type="match status" value="1"/>
</dbReference>
<dbReference type="GO" id="GO:0005524">
    <property type="term" value="F:ATP binding"/>
    <property type="evidence" value="ECO:0007669"/>
    <property type="project" value="UniProtKB-UniRule"/>
</dbReference>
<accession>A0A6J3S507</accession>
<evidence type="ECO:0000256" key="7">
    <source>
        <dbReference type="ARBA" id="ARBA00022553"/>
    </source>
</evidence>
<dbReference type="InterPro" id="IPR008271">
    <property type="entry name" value="Ser/Thr_kinase_AS"/>
</dbReference>
<dbReference type="PROSITE" id="PS50011">
    <property type="entry name" value="PROTEIN_KINASE_DOM"/>
    <property type="match status" value="1"/>
</dbReference>
<evidence type="ECO:0000256" key="20">
    <source>
        <dbReference type="ARBA" id="ARBA00023221"/>
    </source>
</evidence>
<dbReference type="SUPFAM" id="SSF56112">
    <property type="entry name" value="Protein kinase-like (PK-like)"/>
    <property type="match status" value="1"/>
</dbReference>
<keyword evidence="8" id="KW-0808">Transferase</keyword>
<evidence type="ECO:0000256" key="27">
    <source>
        <dbReference type="PROSITE-ProRule" id="PRU10141"/>
    </source>
</evidence>
<keyword evidence="7" id="KW-0597">Phosphoprotein</keyword>
<dbReference type="GO" id="GO:0006325">
    <property type="term" value="P:chromatin organization"/>
    <property type="evidence" value="ECO:0007669"/>
    <property type="project" value="UniProtKB-KW"/>
</dbReference>
<feature type="domain" description="Protein kinase" evidence="29">
    <location>
        <begin position="16"/>
        <end position="279"/>
    </location>
</feature>
<protein>
    <recommendedName>
        <fullName evidence="21">Acetyl-CoA carboxylase kinase</fullName>
        <ecNumber evidence="3">2.7.11.1</ecNumber>
        <ecNumber evidence="2">2.7.11.31</ecNumber>
    </recommendedName>
    <alternativeName>
        <fullName evidence="22">Hydroxymethylglutaryl-CoA reductase kinase</fullName>
    </alternativeName>
</protein>
<comment type="similarity">
    <text evidence="1">Belongs to the protein kinase superfamily. CAMK Ser/Thr protein kinase family. SNF1 subfamily.</text>
</comment>
<evidence type="ECO:0000313" key="31">
    <source>
        <dbReference type="RefSeq" id="XP_033721928.1"/>
    </source>
</evidence>
<organism evidence="30 31">
    <name type="scientific">Tursiops truncatus</name>
    <name type="common">Atlantic bottle-nosed dolphin</name>
    <name type="synonym">Delphinus truncatus</name>
    <dbReference type="NCBI Taxonomy" id="9739"/>
    <lineage>
        <taxon>Eukaryota</taxon>
        <taxon>Metazoa</taxon>
        <taxon>Chordata</taxon>
        <taxon>Craniata</taxon>
        <taxon>Vertebrata</taxon>
        <taxon>Euteleostomi</taxon>
        <taxon>Mammalia</taxon>
        <taxon>Eutheria</taxon>
        <taxon>Laurasiatheria</taxon>
        <taxon>Artiodactyla</taxon>
        <taxon>Whippomorpha</taxon>
        <taxon>Cetacea</taxon>
        <taxon>Odontoceti</taxon>
        <taxon>Delphinidae</taxon>
        <taxon>Tursiops</taxon>
    </lineage>
</organism>
<keyword evidence="12" id="KW-0152">Cholesterol biosynthesis</keyword>
<keyword evidence="18" id="KW-0275">Fatty acid biosynthesis</keyword>
<comment type="catalytic activity">
    <reaction evidence="25">
        <text>L-seryl-[acetyl-CoA carboxylase] + ATP = O-phospho-L-seryl-[acetyl-CoA carboxylase] + ADP + H(+)</text>
        <dbReference type="Rhea" id="RHEA:20333"/>
        <dbReference type="Rhea" id="RHEA-COMP:13722"/>
        <dbReference type="Rhea" id="RHEA-COMP:13723"/>
        <dbReference type="ChEBI" id="CHEBI:15378"/>
        <dbReference type="ChEBI" id="CHEBI:29999"/>
        <dbReference type="ChEBI" id="CHEBI:30616"/>
        <dbReference type="ChEBI" id="CHEBI:83421"/>
        <dbReference type="ChEBI" id="CHEBI:456216"/>
    </reaction>
</comment>
<keyword evidence="19" id="KW-1207">Sterol metabolism</keyword>
<comment type="catalytic activity">
    <reaction evidence="26">
        <text>L-seryl-[protein] + ATP = O-phospho-L-seryl-[protein] + ADP + H(+)</text>
        <dbReference type="Rhea" id="RHEA:17989"/>
        <dbReference type="Rhea" id="RHEA-COMP:9863"/>
        <dbReference type="Rhea" id="RHEA-COMP:11604"/>
        <dbReference type="ChEBI" id="CHEBI:15378"/>
        <dbReference type="ChEBI" id="CHEBI:29999"/>
        <dbReference type="ChEBI" id="CHEBI:30616"/>
        <dbReference type="ChEBI" id="CHEBI:83421"/>
        <dbReference type="ChEBI" id="CHEBI:456216"/>
        <dbReference type="EC" id="2.7.11.1"/>
    </reaction>
</comment>
<dbReference type="GO" id="GO:0035556">
    <property type="term" value="P:intracellular signal transduction"/>
    <property type="evidence" value="ECO:0007669"/>
    <property type="project" value="TreeGrafter"/>
</dbReference>
<evidence type="ECO:0000256" key="28">
    <source>
        <dbReference type="RuleBase" id="RU000304"/>
    </source>
</evidence>
<evidence type="ECO:0000256" key="1">
    <source>
        <dbReference type="ARBA" id="ARBA00006234"/>
    </source>
</evidence>
<keyword evidence="6" id="KW-0153">Cholesterol metabolism</keyword>
<evidence type="ECO:0000256" key="21">
    <source>
        <dbReference type="ARBA" id="ARBA00032270"/>
    </source>
</evidence>
<evidence type="ECO:0000256" key="4">
    <source>
        <dbReference type="ARBA" id="ARBA00022516"/>
    </source>
</evidence>
<keyword evidence="20" id="KW-0753">Steroid metabolism</keyword>
<evidence type="ECO:0000256" key="22">
    <source>
        <dbReference type="ARBA" id="ARBA00032865"/>
    </source>
</evidence>
<dbReference type="AlphaFoldDB" id="A0A6J3S507"/>
<dbReference type="FunFam" id="1.10.510.10:FF:000079">
    <property type="entry name" value="Non-specific serine/threonine protein kinase"/>
    <property type="match status" value="1"/>
</dbReference>
<comment type="catalytic activity">
    <reaction evidence="23">
        <text>L-seryl-[3-hydroxy-3-methylglutaryl-coenzyme A reductase] + ATP = O-phospho-L-seryl-[3-hydroxy-3-methylglutaryl-coenzyme A reductase] + ADP + H(+)</text>
        <dbReference type="Rhea" id="RHEA:23172"/>
        <dbReference type="Rhea" id="RHEA-COMP:13692"/>
        <dbReference type="Rhea" id="RHEA-COMP:13693"/>
        <dbReference type="ChEBI" id="CHEBI:15378"/>
        <dbReference type="ChEBI" id="CHEBI:29999"/>
        <dbReference type="ChEBI" id="CHEBI:30616"/>
        <dbReference type="ChEBI" id="CHEBI:83421"/>
        <dbReference type="ChEBI" id="CHEBI:456216"/>
        <dbReference type="EC" id="2.7.11.31"/>
    </reaction>
</comment>
<keyword evidence="4" id="KW-0444">Lipid biosynthesis</keyword>
<dbReference type="GO" id="GO:0006695">
    <property type="term" value="P:cholesterol biosynthetic process"/>
    <property type="evidence" value="ECO:0007669"/>
    <property type="project" value="UniProtKB-KW"/>
</dbReference>
<reference evidence="31" key="1">
    <citation type="submission" date="2025-08" db="UniProtKB">
        <authorList>
            <consortium name="RefSeq"/>
        </authorList>
    </citation>
    <scope>IDENTIFICATION</scope>
    <source>
        <tissue evidence="31">Spleen</tissue>
    </source>
</reference>
<keyword evidence="16" id="KW-0072">Autophagy</keyword>
<feature type="binding site" evidence="27">
    <location>
        <position position="45"/>
    </location>
    <ligand>
        <name>ATP</name>
        <dbReference type="ChEBI" id="CHEBI:30616"/>
    </ligand>
</feature>
<evidence type="ECO:0000256" key="17">
    <source>
        <dbReference type="ARBA" id="ARBA00023011"/>
    </source>
</evidence>
<proteinExistence type="inferred from homology"/>
<dbReference type="PIRSF" id="PIRSF000654">
    <property type="entry name" value="Integrin-linked_kinase"/>
    <property type="match status" value="1"/>
</dbReference>
<dbReference type="GO" id="GO:0004679">
    <property type="term" value="F:AMP-activated protein kinase activity"/>
    <property type="evidence" value="ECO:0007669"/>
    <property type="project" value="UniProtKB-ARBA"/>
</dbReference>